<evidence type="ECO:0000313" key="1">
    <source>
        <dbReference type="EMBL" id="KAJ5490787.1"/>
    </source>
</evidence>
<gene>
    <name evidence="1" type="ORF">N7539_002354</name>
</gene>
<sequence length="132" mass="15132">MAWQSQRSSLGVPRSPSVTLEVAYSGSDAELDSDVRFWLRPGDGETNVCLTPQINRSQPEIRIAWKGEKLNGRRYRTRHILITKRRNHIEVNSDALIIPFEGLFRRPPSCPREQSQEELKAAAKRISHAQIR</sequence>
<proteinExistence type="predicted"/>
<evidence type="ECO:0000313" key="2">
    <source>
        <dbReference type="Proteomes" id="UP001148312"/>
    </source>
</evidence>
<protein>
    <submittedName>
        <fullName evidence="1">Uncharacterized protein</fullName>
    </submittedName>
</protein>
<accession>A0A9W9XEP5</accession>
<dbReference type="Proteomes" id="UP001148312">
    <property type="component" value="Unassembled WGS sequence"/>
</dbReference>
<dbReference type="AlphaFoldDB" id="A0A9W9XEP5"/>
<dbReference type="RefSeq" id="XP_056791916.1">
    <property type="nucleotide sequence ID" value="XM_056931957.1"/>
</dbReference>
<organism evidence="1 2">
    <name type="scientific">Penicillium diatomitis</name>
    <dbReference type="NCBI Taxonomy" id="2819901"/>
    <lineage>
        <taxon>Eukaryota</taxon>
        <taxon>Fungi</taxon>
        <taxon>Dikarya</taxon>
        <taxon>Ascomycota</taxon>
        <taxon>Pezizomycotina</taxon>
        <taxon>Eurotiomycetes</taxon>
        <taxon>Eurotiomycetidae</taxon>
        <taxon>Eurotiales</taxon>
        <taxon>Aspergillaceae</taxon>
        <taxon>Penicillium</taxon>
    </lineage>
</organism>
<keyword evidence="2" id="KW-1185">Reference proteome</keyword>
<reference evidence="1" key="1">
    <citation type="submission" date="2022-12" db="EMBL/GenBank/DDBJ databases">
        <authorList>
            <person name="Petersen C."/>
        </authorList>
    </citation>
    <scope>NUCLEOTIDE SEQUENCE</scope>
    <source>
        <strain evidence="1">IBT 30728</strain>
    </source>
</reference>
<dbReference type="EMBL" id="JAPWDQ010000003">
    <property type="protein sequence ID" value="KAJ5490787.1"/>
    <property type="molecule type" value="Genomic_DNA"/>
</dbReference>
<dbReference type="GeneID" id="81622206"/>
<comment type="caution">
    <text evidence="1">The sequence shown here is derived from an EMBL/GenBank/DDBJ whole genome shotgun (WGS) entry which is preliminary data.</text>
</comment>
<reference evidence="1" key="2">
    <citation type="journal article" date="2023" name="IMA Fungus">
        <title>Comparative genomic study of the Penicillium genus elucidates a diverse pangenome and 15 lateral gene transfer events.</title>
        <authorList>
            <person name="Petersen C."/>
            <person name="Sorensen T."/>
            <person name="Nielsen M.R."/>
            <person name="Sondergaard T.E."/>
            <person name="Sorensen J.L."/>
            <person name="Fitzpatrick D.A."/>
            <person name="Frisvad J.C."/>
            <person name="Nielsen K.L."/>
        </authorList>
    </citation>
    <scope>NUCLEOTIDE SEQUENCE</scope>
    <source>
        <strain evidence="1">IBT 30728</strain>
    </source>
</reference>
<name>A0A9W9XEP5_9EURO</name>